<dbReference type="Gene3D" id="3.30.720.100">
    <property type="match status" value="1"/>
</dbReference>
<organism evidence="2 3">
    <name type="scientific">Salipaludibacillus agaradhaerens</name>
    <name type="common">Bacillus agaradhaerens</name>
    <dbReference type="NCBI Taxonomy" id="76935"/>
    <lineage>
        <taxon>Bacteria</taxon>
        <taxon>Bacillati</taxon>
        <taxon>Bacillota</taxon>
        <taxon>Bacilli</taxon>
        <taxon>Bacillales</taxon>
        <taxon>Bacillaceae</taxon>
    </lineage>
</organism>
<dbReference type="InterPro" id="IPR009725">
    <property type="entry name" value="3_dmu_93_MTrfase"/>
</dbReference>
<dbReference type="Pfam" id="PF06983">
    <property type="entry name" value="3-dmu-9_3-mt"/>
    <property type="match status" value="1"/>
</dbReference>
<dbReference type="AlphaFoldDB" id="A0A9Q4G0K9"/>
<accession>A0A9Q4G0K9</accession>
<dbReference type="PANTHER" id="PTHR33990">
    <property type="entry name" value="PROTEIN YJDN-RELATED"/>
    <property type="match status" value="1"/>
</dbReference>
<sequence length="135" mass="15322">MKGFTQKVTPFLTFFGQAEEAMNFYTSIFENSKIINITRYKAGEAGKEGSVMHAVFSINGQDMMCIDSNVKHEWTFTPAVSFYIKCRSDEEITNVFKALSDGGQVHMPLANYGFSDKFAWVDDRFGVSWQLNLES</sequence>
<proteinExistence type="predicted"/>
<reference evidence="2" key="1">
    <citation type="submission" date="2020-06" db="EMBL/GenBank/DDBJ databases">
        <title>Insight into the genomes of haloalkaliphilic bacilli from Kenyan soda lakes.</title>
        <authorList>
            <person name="Mwirichia R."/>
            <person name="Villamizar G.C."/>
            <person name="Poehlein A."/>
            <person name="Mugweru J."/>
            <person name="Kipnyargis A."/>
            <person name="Kiplimo D."/>
            <person name="Orwa P."/>
            <person name="Daniel R."/>
        </authorList>
    </citation>
    <scope>NUCLEOTIDE SEQUENCE</scope>
    <source>
        <strain evidence="2">B1096_S55</strain>
    </source>
</reference>
<gene>
    <name evidence="2" type="ORF">HXA33_15780</name>
</gene>
<evidence type="ECO:0000313" key="3">
    <source>
        <dbReference type="Proteomes" id="UP001057753"/>
    </source>
</evidence>
<protein>
    <submittedName>
        <fullName evidence="2">VOC family protein</fullName>
    </submittedName>
</protein>
<evidence type="ECO:0000313" key="2">
    <source>
        <dbReference type="EMBL" id="MCR6097998.1"/>
    </source>
</evidence>
<dbReference type="EMBL" id="JABXYM010000001">
    <property type="protein sequence ID" value="MCR6097998.1"/>
    <property type="molecule type" value="Genomic_DNA"/>
</dbReference>
<comment type="caution">
    <text evidence="2">The sequence shown here is derived from an EMBL/GenBank/DDBJ whole genome shotgun (WGS) entry which is preliminary data.</text>
</comment>
<dbReference type="SUPFAM" id="SSF54593">
    <property type="entry name" value="Glyoxalase/Bleomycin resistance protein/Dihydroxybiphenyl dioxygenase"/>
    <property type="match status" value="1"/>
</dbReference>
<dbReference type="RefSeq" id="WP_257822375.1">
    <property type="nucleotide sequence ID" value="NZ_JABXYM010000001.1"/>
</dbReference>
<keyword evidence="3" id="KW-1185">Reference proteome</keyword>
<name>A0A9Q4G0K9_SALAG</name>
<dbReference type="Proteomes" id="UP001057753">
    <property type="component" value="Unassembled WGS sequence"/>
</dbReference>
<dbReference type="CDD" id="cd06588">
    <property type="entry name" value="PhnB_like"/>
    <property type="match status" value="1"/>
</dbReference>
<dbReference type="InterPro" id="IPR029068">
    <property type="entry name" value="Glyas_Bleomycin-R_OHBP_Dase"/>
</dbReference>
<feature type="domain" description="PhnB-like" evidence="1">
    <location>
        <begin position="6"/>
        <end position="131"/>
    </location>
</feature>
<dbReference type="PANTHER" id="PTHR33990:SF4">
    <property type="entry name" value="PHNB-LIKE DOMAIN-CONTAINING PROTEIN"/>
    <property type="match status" value="1"/>
</dbReference>
<dbReference type="Gene3D" id="3.30.720.110">
    <property type="match status" value="1"/>
</dbReference>
<dbReference type="InterPro" id="IPR028973">
    <property type="entry name" value="PhnB-like"/>
</dbReference>
<evidence type="ECO:0000259" key="1">
    <source>
        <dbReference type="Pfam" id="PF06983"/>
    </source>
</evidence>
<dbReference type="PIRSF" id="PIRSF021700">
    <property type="entry name" value="3_dmu_93_MTrfase"/>
    <property type="match status" value="1"/>
</dbReference>